<protein>
    <submittedName>
        <fullName evidence="3">DMT family transporter</fullName>
    </submittedName>
</protein>
<evidence type="ECO:0000313" key="3">
    <source>
        <dbReference type="EMBL" id="RYB07314.1"/>
    </source>
</evidence>
<accession>A0A4Q2RHU2</accession>
<evidence type="ECO:0000313" key="4">
    <source>
        <dbReference type="Proteomes" id="UP000289411"/>
    </source>
</evidence>
<organism evidence="3 4">
    <name type="scientific">Lichenibacterium ramalinae</name>
    <dbReference type="NCBI Taxonomy" id="2316527"/>
    <lineage>
        <taxon>Bacteria</taxon>
        <taxon>Pseudomonadati</taxon>
        <taxon>Pseudomonadota</taxon>
        <taxon>Alphaproteobacteria</taxon>
        <taxon>Hyphomicrobiales</taxon>
        <taxon>Lichenihabitantaceae</taxon>
        <taxon>Lichenibacterium</taxon>
    </lineage>
</organism>
<dbReference type="Proteomes" id="UP000289411">
    <property type="component" value="Unassembled WGS sequence"/>
</dbReference>
<dbReference type="AlphaFoldDB" id="A0A4Q2RHU2"/>
<dbReference type="EMBL" id="QYBC01000002">
    <property type="protein sequence ID" value="RYB07314.1"/>
    <property type="molecule type" value="Genomic_DNA"/>
</dbReference>
<comment type="caution">
    <text evidence="3">The sequence shown here is derived from an EMBL/GenBank/DDBJ whole genome shotgun (WGS) entry which is preliminary data.</text>
</comment>
<feature type="transmembrane region" description="Helical" evidence="1">
    <location>
        <begin position="20"/>
        <end position="42"/>
    </location>
</feature>
<feature type="domain" description="EamA" evidence="2">
    <location>
        <begin position="6"/>
        <end position="118"/>
    </location>
</feature>
<keyword evidence="4" id="KW-1185">Reference proteome</keyword>
<reference evidence="3 4" key="1">
    <citation type="submission" date="2018-09" db="EMBL/GenBank/DDBJ databases">
        <authorList>
            <person name="Grouzdev D.S."/>
            <person name="Krutkina M.S."/>
        </authorList>
    </citation>
    <scope>NUCLEOTIDE SEQUENCE [LARGE SCALE GENOMIC DNA]</scope>
    <source>
        <strain evidence="3 4">RmlP001</strain>
    </source>
</reference>
<keyword evidence="1" id="KW-1133">Transmembrane helix</keyword>
<reference evidence="3 4" key="2">
    <citation type="submission" date="2019-02" db="EMBL/GenBank/DDBJ databases">
        <title>'Lichenibacterium ramalinii' gen. nov. sp. nov., 'Lichenibacterium minor' gen. nov. sp. nov.</title>
        <authorList>
            <person name="Pankratov T."/>
        </authorList>
    </citation>
    <scope>NUCLEOTIDE SEQUENCE [LARGE SCALE GENOMIC DNA]</scope>
    <source>
        <strain evidence="3 4">RmlP001</strain>
    </source>
</reference>
<dbReference type="GO" id="GO:0016020">
    <property type="term" value="C:membrane"/>
    <property type="evidence" value="ECO:0007669"/>
    <property type="project" value="InterPro"/>
</dbReference>
<keyword evidence="1" id="KW-0472">Membrane</keyword>
<proteinExistence type="predicted"/>
<evidence type="ECO:0000256" key="1">
    <source>
        <dbReference type="SAM" id="Phobius"/>
    </source>
</evidence>
<evidence type="ECO:0000259" key="2">
    <source>
        <dbReference type="Pfam" id="PF00892"/>
    </source>
</evidence>
<dbReference type="InterPro" id="IPR000620">
    <property type="entry name" value="EamA_dom"/>
</dbReference>
<name>A0A4Q2RHU2_9HYPH</name>
<feature type="transmembrane region" description="Helical" evidence="1">
    <location>
        <begin position="102"/>
        <end position="120"/>
    </location>
</feature>
<sequence>MFAGAITTTRGLRRTDWLTLTAWQYLGTGLFGAVLAPAGWATPSAFDVLLMGLVGAVSMGCFVCITRALAMAPASLLAPFQYASMVWAAVLGLVIWGDVPGSSVVAGSAIIVASGLVVFARERMRGRPLADAVAPVP</sequence>
<dbReference type="Pfam" id="PF00892">
    <property type="entry name" value="EamA"/>
    <property type="match status" value="1"/>
</dbReference>
<feature type="transmembrane region" description="Helical" evidence="1">
    <location>
        <begin position="76"/>
        <end position="96"/>
    </location>
</feature>
<dbReference type="SUPFAM" id="SSF103481">
    <property type="entry name" value="Multidrug resistance efflux transporter EmrE"/>
    <property type="match status" value="1"/>
</dbReference>
<dbReference type="InterPro" id="IPR037185">
    <property type="entry name" value="EmrE-like"/>
</dbReference>
<feature type="transmembrane region" description="Helical" evidence="1">
    <location>
        <begin position="48"/>
        <end position="69"/>
    </location>
</feature>
<keyword evidence="1" id="KW-0812">Transmembrane</keyword>
<gene>
    <name evidence="3" type="ORF">D3272_03685</name>
</gene>